<dbReference type="InterPro" id="IPR011006">
    <property type="entry name" value="CheY-like_superfamily"/>
</dbReference>
<evidence type="ECO:0000256" key="6">
    <source>
        <dbReference type="ARBA" id="ARBA00022777"/>
    </source>
</evidence>
<evidence type="ECO:0000313" key="12">
    <source>
        <dbReference type="EMBL" id="SFV35059.1"/>
    </source>
</evidence>
<dbReference type="GO" id="GO:0000160">
    <property type="term" value="P:phosphorelay signal transduction system"/>
    <property type="evidence" value="ECO:0007669"/>
    <property type="project" value="InterPro"/>
</dbReference>
<dbReference type="EC" id="2.7.13.3" evidence="2"/>
<reference evidence="13" key="1">
    <citation type="submission" date="2016-10" db="EMBL/GenBank/DDBJ databases">
        <authorList>
            <person name="Varghese N."/>
            <person name="Submissions S."/>
        </authorList>
    </citation>
    <scope>NUCLEOTIDE SEQUENCE [LARGE SCALE GENOMIC DNA]</scope>
    <source>
        <strain evidence="13">DSM 1565</strain>
    </source>
</reference>
<evidence type="ECO:0000256" key="7">
    <source>
        <dbReference type="ARBA" id="ARBA00022840"/>
    </source>
</evidence>
<dbReference type="InterPro" id="IPR003594">
    <property type="entry name" value="HATPase_dom"/>
</dbReference>
<dbReference type="SUPFAM" id="SSF55874">
    <property type="entry name" value="ATPase domain of HSP90 chaperone/DNA topoisomerase II/histidine kinase"/>
    <property type="match status" value="1"/>
</dbReference>
<dbReference type="Pfam" id="PF07568">
    <property type="entry name" value="HisKA_2"/>
    <property type="match status" value="1"/>
</dbReference>
<dbReference type="GO" id="GO:0004673">
    <property type="term" value="F:protein histidine kinase activity"/>
    <property type="evidence" value="ECO:0007669"/>
    <property type="project" value="UniProtKB-EC"/>
</dbReference>
<dbReference type="RefSeq" id="WP_092867962.1">
    <property type="nucleotide sequence ID" value="NZ_FPCH01000002.1"/>
</dbReference>
<dbReference type="InterPro" id="IPR005467">
    <property type="entry name" value="His_kinase_dom"/>
</dbReference>
<dbReference type="PANTHER" id="PTHR41523">
    <property type="entry name" value="TWO-COMPONENT SYSTEM SENSOR PROTEIN"/>
    <property type="match status" value="1"/>
</dbReference>
<evidence type="ECO:0000259" key="10">
    <source>
        <dbReference type="PROSITE" id="PS50109"/>
    </source>
</evidence>
<keyword evidence="7" id="KW-0067">ATP-binding</keyword>
<dbReference type="InterPro" id="IPR001789">
    <property type="entry name" value="Sig_transdc_resp-reg_receiver"/>
</dbReference>
<comment type="catalytic activity">
    <reaction evidence="1">
        <text>ATP + protein L-histidine = ADP + protein N-phospho-L-histidine.</text>
        <dbReference type="EC" id="2.7.13.3"/>
    </reaction>
</comment>
<dbReference type="PROSITE" id="PS50109">
    <property type="entry name" value="HIS_KIN"/>
    <property type="match status" value="1"/>
</dbReference>
<name>A0A1I7NKC5_9HYPH</name>
<dbReference type="Pfam" id="PF00072">
    <property type="entry name" value="Response_reg"/>
    <property type="match status" value="1"/>
</dbReference>
<keyword evidence="4" id="KW-0808">Transferase</keyword>
<dbReference type="AlphaFoldDB" id="A0A1I7NKC5"/>
<dbReference type="OrthoDB" id="489241at2"/>
<dbReference type="InterPro" id="IPR036890">
    <property type="entry name" value="HATPase_C_sf"/>
</dbReference>
<dbReference type="PRINTS" id="PR00344">
    <property type="entry name" value="BCTRLSENSOR"/>
</dbReference>
<accession>A0A1I7NKC5</accession>
<keyword evidence="6 12" id="KW-0418">Kinase</keyword>
<dbReference type="PROSITE" id="PS50110">
    <property type="entry name" value="RESPONSE_REGULATORY"/>
    <property type="match status" value="1"/>
</dbReference>
<dbReference type="Proteomes" id="UP000199423">
    <property type="component" value="Unassembled WGS sequence"/>
</dbReference>
<evidence type="ECO:0000256" key="8">
    <source>
        <dbReference type="PROSITE-ProRule" id="PRU00169"/>
    </source>
</evidence>
<evidence type="ECO:0000313" key="13">
    <source>
        <dbReference type="Proteomes" id="UP000199423"/>
    </source>
</evidence>
<evidence type="ECO:0000256" key="5">
    <source>
        <dbReference type="ARBA" id="ARBA00022741"/>
    </source>
</evidence>
<evidence type="ECO:0000256" key="3">
    <source>
        <dbReference type="ARBA" id="ARBA00022553"/>
    </source>
</evidence>
<evidence type="ECO:0000256" key="4">
    <source>
        <dbReference type="ARBA" id="ARBA00022679"/>
    </source>
</evidence>
<dbReference type="SMART" id="SM00448">
    <property type="entry name" value="REC"/>
    <property type="match status" value="1"/>
</dbReference>
<keyword evidence="5" id="KW-0547">Nucleotide-binding</keyword>
<sequence length="341" mass="36843">MSRSKVLYIDDDPGISRLIQKTLETRGYDVVTAASGPEGLELMTNQLFDIVALDHHMPGHTGLEVLKDIRTLPGAPPVIYVTGSEDSHIAVTALKSGAVDYVWKDVQGHFRELLAKAIATALDQEKLRREKEAADQEVRLARDRAELLLKEVNHRVANSLAIVAGLVGLQRNQIKDASARDLLARVQARIIAIASVHRRLYTSPDVRSVDVCDYLDGLVEDLKAAMADEGRNHSIRLDCTKLLLPTDKAVSLGIITTELVTNAYKYAYPENRMGEIRIIVTAEGGRGSLAVEDDGVGLNAQAPSGTGLGSKVIASMATNLGGELQFTAGTQGTRATLSFPL</sequence>
<organism evidence="12 13">
    <name type="scientific">Hyphomicrobium facile</name>
    <dbReference type="NCBI Taxonomy" id="51670"/>
    <lineage>
        <taxon>Bacteria</taxon>
        <taxon>Pseudomonadati</taxon>
        <taxon>Pseudomonadota</taxon>
        <taxon>Alphaproteobacteria</taxon>
        <taxon>Hyphomicrobiales</taxon>
        <taxon>Hyphomicrobiaceae</taxon>
        <taxon>Hyphomicrobium</taxon>
    </lineage>
</organism>
<dbReference type="Pfam" id="PF02518">
    <property type="entry name" value="HATPase_c"/>
    <property type="match status" value="1"/>
</dbReference>
<proteinExistence type="predicted"/>
<dbReference type="CDD" id="cd00156">
    <property type="entry name" value="REC"/>
    <property type="match status" value="1"/>
</dbReference>
<evidence type="ECO:0000256" key="9">
    <source>
        <dbReference type="SAM" id="Coils"/>
    </source>
</evidence>
<evidence type="ECO:0000259" key="11">
    <source>
        <dbReference type="PROSITE" id="PS50110"/>
    </source>
</evidence>
<evidence type="ECO:0000256" key="1">
    <source>
        <dbReference type="ARBA" id="ARBA00000085"/>
    </source>
</evidence>
<feature type="coiled-coil region" evidence="9">
    <location>
        <begin position="124"/>
        <end position="151"/>
    </location>
</feature>
<feature type="domain" description="Histidine kinase" evidence="10">
    <location>
        <begin position="151"/>
        <end position="341"/>
    </location>
</feature>
<dbReference type="SUPFAM" id="SSF52172">
    <property type="entry name" value="CheY-like"/>
    <property type="match status" value="1"/>
</dbReference>
<dbReference type="Gene3D" id="3.40.50.2300">
    <property type="match status" value="1"/>
</dbReference>
<dbReference type="SMART" id="SM00387">
    <property type="entry name" value="HATPase_c"/>
    <property type="match status" value="1"/>
</dbReference>
<protein>
    <recommendedName>
        <fullName evidence="2">histidine kinase</fullName>
        <ecNumber evidence="2">2.7.13.3</ecNumber>
    </recommendedName>
</protein>
<keyword evidence="9" id="KW-0175">Coiled coil</keyword>
<dbReference type="EMBL" id="FPCH01000002">
    <property type="protein sequence ID" value="SFV35059.1"/>
    <property type="molecule type" value="Genomic_DNA"/>
</dbReference>
<keyword evidence="3 8" id="KW-0597">Phosphoprotein</keyword>
<dbReference type="InterPro" id="IPR011495">
    <property type="entry name" value="Sig_transdc_His_kin_sub2_dim/P"/>
</dbReference>
<evidence type="ECO:0000256" key="2">
    <source>
        <dbReference type="ARBA" id="ARBA00012438"/>
    </source>
</evidence>
<dbReference type="GO" id="GO:0005524">
    <property type="term" value="F:ATP binding"/>
    <property type="evidence" value="ECO:0007669"/>
    <property type="project" value="UniProtKB-KW"/>
</dbReference>
<gene>
    <name evidence="12" type="ORF">SAMN04488557_2491</name>
</gene>
<dbReference type="InterPro" id="IPR004358">
    <property type="entry name" value="Sig_transdc_His_kin-like_C"/>
</dbReference>
<dbReference type="PANTHER" id="PTHR41523:SF8">
    <property type="entry name" value="ETHYLENE RESPONSE SENSOR PROTEIN"/>
    <property type="match status" value="1"/>
</dbReference>
<feature type="modified residue" description="4-aspartylphosphate" evidence="8">
    <location>
        <position position="54"/>
    </location>
</feature>
<dbReference type="Gene3D" id="3.30.565.10">
    <property type="entry name" value="Histidine kinase-like ATPase, C-terminal domain"/>
    <property type="match status" value="1"/>
</dbReference>
<feature type="domain" description="Response regulatory" evidence="11">
    <location>
        <begin position="5"/>
        <end position="119"/>
    </location>
</feature>
<keyword evidence="13" id="KW-1185">Reference proteome</keyword>
<dbReference type="STRING" id="51670.SAMN04488557_2491"/>